<feature type="domain" description="Carboxymuconolactone decarboxylase-like" evidence="1">
    <location>
        <begin position="33"/>
        <end position="117"/>
    </location>
</feature>
<protein>
    <submittedName>
        <fullName evidence="2">Carboxymuconolactone decarboxylase family protein</fullName>
    </submittedName>
</protein>
<reference evidence="2" key="1">
    <citation type="submission" date="2023-07" db="EMBL/GenBank/DDBJ databases">
        <title>Bifidobacterium aquikefiriaerophilum sp. nov. and Bifidobacterium eccum sp. nov., isolated from water kefir.</title>
        <authorList>
            <person name="Breselge S."/>
            <person name="Bellassi P."/>
            <person name="Barcenilla C."/>
            <person name="Alvarez-Ordonez A."/>
            <person name="Morelli L."/>
            <person name="Cotter P.D."/>
        </authorList>
    </citation>
    <scope>NUCLEOTIDE SEQUENCE</scope>
    <source>
        <strain evidence="2">WK041_4_12</strain>
    </source>
</reference>
<dbReference type="PANTHER" id="PTHR33570">
    <property type="entry name" value="4-CARBOXYMUCONOLACTONE DECARBOXYLASE FAMILY PROTEIN"/>
    <property type="match status" value="1"/>
</dbReference>
<dbReference type="RefSeq" id="WP_369344471.1">
    <property type="nucleotide sequence ID" value="NZ_CP129674.1"/>
</dbReference>
<dbReference type="Pfam" id="PF02627">
    <property type="entry name" value="CMD"/>
    <property type="match status" value="1"/>
</dbReference>
<evidence type="ECO:0000313" key="2">
    <source>
        <dbReference type="EMBL" id="XDS44924.1"/>
    </source>
</evidence>
<gene>
    <name evidence="2" type="ORF">QN215_01990</name>
</gene>
<dbReference type="InterPro" id="IPR003779">
    <property type="entry name" value="CMD-like"/>
</dbReference>
<sequence>MTKSRFEAGSEALASIDGVGGQAVVDSLKDIAPDLGKWVVEFAFGDIYTRPQLDPMQRELVTLGSLVTQGDTVPELTVHINGALNVGISEKQVIEAILQCVPYVGFPRTINAVNVARKVFADRNDNKTGSAKTGSAKTGSAKTE</sequence>
<accession>A0AB39U7F6</accession>
<proteinExistence type="predicted"/>
<dbReference type="GO" id="GO:0051920">
    <property type="term" value="F:peroxiredoxin activity"/>
    <property type="evidence" value="ECO:0007669"/>
    <property type="project" value="InterPro"/>
</dbReference>
<dbReference type="InterPro" id="IPR052512">
    <property type="entry name" value="4CMD/NDH-1_regulator"/>
</dbReference>
<name>A0AB39U7F6_9BIFI</name>
<evidence type="ECO:0000259" key="1">
    <source>
        <dbReference type="Pfam" id="PF02627"/>
    </source>
</evidence>
<organism evidence="2">
    <name type="scientific">Bifidobacterium aquikefiricola</name>
    <dbReference type="NCBI Taxonomy" id="3059038"/>
    <lineage>
        <taxon>Bacteria</taxon>
        <taxon>Bacillati</taxon>
        <taxon>Actinomycetota</taxon>
        <taxon>Actinomycetes</taxon>
        <taxon>Bifidobacteriales</taxon>
        <taxon>Bifidobacteriaceae</taxon>
        <taxon>Bifidobacterium</taxon>
    </lineage>
</organism>
<dbReference type="PANTHER" id="PTHR33570:SF2">
    <property type="entry name" value="CARBOXYMUCONOLACTONE DECARBOXYLASE-LIKE DOMAIN-CONTAINING PROTEIN"/>
    <property type="match status" value="1"/>
</dbReference>
<dbReference type="KEGG" id="baqk:QN215_01990"/>
<dbReference type="Gene3D" id="1.20.1290.10">
    <property type="entry name" value="AhpD-like"/>
    <property type="match status" value="1"/>
</dbReference>
<dbReference type="AlphaFoldDB" id="A0AB39U7F6"/>
<dbReference type="InterPro" id="IPR029032">
    <property type="entry name" value="AhpD-like"/>
</dbReference>
<dbReference type="SUPFAM" id="SSF69118">
    <property type="entry name" value="AhpD-like"/>
    <property type="match status" value="1"/>
</dbReference>
<dbReference type="EMBL" id="CP129674">
    <property type="protein sequence ID" value="XDS44924.1"/>
    <property type="molecule type" value="Genomic_DNA"/>
</dbReference>